<dbReference type="RefSeq" id="XP_009174293.1">
    <property type="nucleotide sequence ID" value="XM_009176029.1"/>
</dbReference>
<organism evidence="2 3">
    <name type="scientific">Opisthorchis viverrini</name>
    <name type="common">Southeast Asian liver fluke</name>
    <dbReference type="NCBI Taxonomy" id="6198"/>
    <lineage>
        <taxon>Eukaryota</taxon>
        <taxon>Metazoa</taxon>
        <taxon>Spiralia</taxon>
        <taxon>Lophotrochozoa</taxon>
        <taxon>Platyhelminthes</taxon>
        <taxon>Trematoda</taxon>
        <taxon>Digenea</taxon>
        <taxon>Opisthorchiida</taxon>
        <taxon>Opisthorchiata</taxon>
        <taxon>Opisthorchiidae</taxon>
        <taxon>Opisthorchis</taxon>
    </lineage>
</organism>
<dbReference type="KEGG" id="ovi:T265_14966"/>
<keyword evidence="1" id="KW-0472">Membrane</keyword>
<dbReference type="AlphaFoldDB" id="A0A074Z8P7"/>
<evidence type="ECO:0000313" key="2">
    <source>
        <dbReference type="EMBL" id="KER21957.1"/>
    </source>
</evidence>
<dbReference type="PANTHER" id="PTHR11785">
    <property type="entry name" value="AMINO ACID TRANSPORTER"/>
    <property type="match status" value="1"/>
</dbReference>
<feature type="non-terminal residue" evidence="2">
    <location>
        <position position="182"/>
    </location>
</feature>
<feature type="transmembrane region" description="Helical" evidence="1">
    <location>
        <begin position="111"/>
        <end position="127"/>
    </location>
</feature>
<dbReference type="PANTHER" id="PTHR11785:SF528">
    <property type="entry name" value="AMINO ACID TRANSPORTER PROTEIN JHI-21"/>
    <property type="match status" value="1"/>
</dbReference>
<accession>A0A074Z8P7</accession>
<keyword evidence="3" id="KW-1185">Reference proteome</keyword>
<dbReference type="GeneID" id="20329132"/>
<dbReference type="CTD" id="20329132"/>
<reference evidence="2 3" key="1">
    <citation type="submission" date="2013-11" db="EMBL/GenBank/DDBJ databases">
        <title>Opisthorchis viverrini - life in the bile duct.</title>
        <authorList>
            <person name="Young N.D."/>
            <person name="Nagarajan N."/>
            <person name="Lin S.J."/>
            <person name="Korhonen P.K."/>
            <person name="Jex A.R."/>
            <person name="Hall R.S."/>
            <person name="Safavi-Hemami H."/>
            <person name="Kaewkong W."/>
            <person name="Bertrand D."/>
            <person name="Gao S."/>
            <person name="Seet Q."/>
            <person name="Wongkham S."/>
            <person name="Teh B.T."/>
            <person name="Wongkham C."/>
            <person name="Intapan P.M."/>
            <person name="Maleewong W."/>
            <person name="Yang X."/>
            <person name="Hu M."/>
            <person name="Wang Z."/>
            <person name="Hofmann A."/>
            <person name="Sternberg P.W."/>
            <person name="Tan P."/>
            <person name="Wang J."/>
            <person name="Gasser R.B."/>
        </authorList>
    </citation>
    <scope>NUCLEOTIDE SEQUENCE [LARGE SCALE GENOMIC DNA]</scope>
</reference>
<evidence type="ECO:0000313" key="3">
    <source>
        <dbReference type="Proteomes" id="UP000054324"/>
    </source>
</evidence>
<dbReference type="InterPro" id="IPR050598">
    <property type="entry name" value="AminoAcid_Transporter"/>
</dbReference>
<protein>
    <submittedName>
        <fullName evidence="2">Uncharacterized protein</fullName>
    </submittedName>
</protein>
<evidence type="ECO:0000256" key="1">
    <source>
        <dbReference type="SAM" id="Phobius"/>
    </source>
</evidence>
<dbReference type="GO" id="GO:0015179">
    <property type="term" value="F:L-amino acid transmembrane transporter activity"/>
    <property type="evidence" value="ECO:0007669"/>
    <property type="project" value="TreeGrafter"/>
</dbReference>
<proteinExistence type="predicted"/>
<sequence length="182" mass="20151">MLSGGNKRAEVLPSCLSLDRVGREADVGFEPRTLQSCAVTILYIAIGDIGWLILYLGFVEWLVIGTSVLTVIIFRFTRPTVKHEPSCAVTILYIAIGDIGWLILYLGFVEWLVIGTSVLTVIIFRFTRPTVKRPVKPSRLPLARQLACKSLVPSQEDVISSQLSGLPYANRKLNTFIGLHPP</sequence>
<dbReference type="EMBL" id="KL596928">
    <property type="protein sequence ID" value="KER21957.1"/>
    <property type="molecule type" value="Genomic_DNA"/>
</dbReference>
<gene>
    <name evidence="2" type="ORF">T265_14966</name>
</gene>
<feature type="transmembrane region" description="Helical" evidence="1">
    <location>
        <begin position="52"/>
        <end position="74"/>
    </location>
</feature>
<dbReference type="Proteomes" id="UP000054324">
    <property type="component" value="Unassembled WGS sequence"/>
</dbReference>
<name>A0A074Z8P7_OPIVI</name>
<keyword evidence="1" id="KW-0812">Transmembrane</keyword>
<keyword evidence="1" id="KW-1133">Transmembrane helix</keyword>